<proteinExistence type="predicted"/>
<organism evidence="1 2">
    <name type="scientific">Iphiclides podalirius</name>
    <name type="common">scarce swallowtail</name>
    <dbReference type="NCBI Taxonomy" id="110791"/>
    <lineage>
        <taxon>Eukaryota</taxon>
        <taxon>Metazoa</taxon>
        <taxon>Ecdysozoa</taxon>
        <taxon>Arthropoda</taxon>
        <taxon>Hexapoda</taxon>
        <taxon>Insecta</taxon>
        <taxon>Pterygota</taxon>
        <taxon>Neoptera</taxon>
        <taxon>Endopterygota</taxon>
        <taxon>Lepidoptera</taxon>
        <taxon>Glossata</taxon>
        <taxon>Ditrysia</taxon>
        <taxon>Papilionoidea</taxon>
        <taxon>Papilionidae</taxon>
        <taxon>Papilioninae</taxon>
        <taxon>Iphiclides</taxon>
    </lineage>
</organism>
<name>A0ABN8IJV3_9NEOP</name>
<dbReference type="EMBL" id="OW152835">
    <property type="protein sequence ID" value="CAH2056366.1"/>
    <property type="molecule type" value="Genomic_DNA"/>
</dbReference>
<protein>
    <submittedName>
        <fullName evidence="1">Uncharacterized protein</fullName>
    </submittedName>
</protein>
<accession>A0ABN8IJV3</accession>
<evidence type="ECO:0000313" key="2">
    <source>
        <dbReference type="Proteomes" id="UP000837857"/>
    </source>
</evidence>
<gene>
    <name evidence="1" type="ORF">IPOD504_LOCUS9598</name>
</gene>
<dbReference type="Proteomes" id="UP000837857">
    <property type="component" value="Chromosome 23"/>
</dbReference>
<reference evidence="1" key="1">
    <citation type="submission" date="2022-03" db="EMBL/GenBank/DDBJ databases">
        <authorList>
            <person name="Martin H S."/>
        </authorList>
    </citation>
    <scope>NUCLEOTIDE SEQUENCE</scope>
</reference>
<evidence type="ECO:0000313" key="1">
    <source>
        <dbReference type="EMBL" id="CAH2056366.1"/>
    </source>
</evidence>
<sequence>MPRRTSVQSRLSRGSVREIEWKLPLMLPPEVCGCWLCCTLLCASSFVLTEFHMSNMFNIMGPEDLSLTKTYP</sequence>
<keyword evidence="2" id="KW-1185">Reference proteome</keyword>
<feature type="non-terminal residue" evidence="1">
    <location>
        <position position="72"/>
    </location>
</feature>